<evidence type="ECO:0000313" key="1">
    <source>
        <dbReference type="EMBL" id="MRD47644.1"/>
    </source>
</evidence>
<comment type="caution">
    <text evidence="1">The sequence shown here is derived from an EMBL/GenBank/DDBJ whole genome shotgun (WGS) entry which is preliminary data.</text>
</comment>
<gene>
    <name evidence="1" type="ORF">GHT07_10180</name>
</gene>
<organism evidence="1 2">
    <name type="scientific">Caenimonas koreensis DSM 17982</name>
    <dbReference type="NCBI Taxonomy" id="1121255"/>
    <lineage>
        <taxon>Bacteria</taxon>
        <taxon>Pseudomonadati</taxon>
        <taxon>Pseudomonadota</taxon>
        <taxon>Betaproteobacteria</taxon>
        <taxon>Burkholderiales</taxon>
        <taxon>Comamonadaceae</taxon>
        <taxon>Caenimonas</taxon>
    </lineage>
</organism>
<proteinExistence type="predicted"/>
<dbReference type="RefSeq" id="WP_153584969.1">
    <property type="nucleotide sequence ID" value="NZ_WJBU01000009.1"/>
</dbReference>
<dbReference type="AlphaFoldDB" id="A0A844AU55"/>
<name>A0A844AU55_9BURK</name>
<evidence type="ECO:0008006" key="3">
    <source>
        <dbReference type="Google" id="ProtNLM"/>
    </source>
</evidence>
<accession>A0A844AU55</accession>
<dbReference type="OrthoDB" id="101857at2"/>
<sequence length="232" mass="26554">MATMPSRIDTLRVALPGILAQVDRLYLYLDKQVKIPQELASIPKLVCILPTSGERVLGTSGKFLALKAYREPCLFFTFDDDILYAQDYVKVLSAALRRHHYRAIVGLHGAIYRQPLASYVRDREVIHFRKALGFDSHVDELGTGVLAFHSSLVDIDLARWAHPNMADLHLMLDAVRQEIPRICVRRRQEQATPLEQHQPDSLFMQSLRDDSVETALLRDAFRHYPGRWCMSS</sequence>
<dbReference type="EMBL" id="WJBU01000009">
    <property type="protein sequence ID" value="MRD47644.1"/>
    <property type="molecule type" value="Genomic_DNA"/>
</dbReference>
<dbReference type="Proteomes" id="UP000487350">
    <property type="component" value="Unassembled WGS sequence"/>
</dbReference>
<evidence type="ECO:0000313" key="2">
    <source>
        <dbReference type="Proteomes" id="UP000487350"/>
    </source>
</evidence>
<reference evidence="1 2" key="1">
    <citation type="submission" date="2019-11" db="EMBL/GenBank/DDBJ databases">
        <title>Caenimonas koreensis gen. nov., sp. nov., isolated from activated sludge.</title>
        <authorList>
            <person name="Seung H.R."/>
        </authorList>
    </citation>
    <scope>NUCLEOTIDE SEQUENCE [LARGE SCALE GENOMIC DNA]</scope>
    <source>
        <strain evidence="1 2">EMB320</strain>
    </source>
</reference>
<keyword evidence="2" id="KW-1185">Reference proteome</keyword>
<protein>
    <recommendedName>
        <fullName evidence="3">Glycosyl transferase family 2</fullName>
    </recommendedName>
</protein>